<accession>A0A8H4X3C8</accession>
<name>A0A8H4X3C8_9HYPO</name>
<organism evidence="1 2">
    <name type="scientific">Fusarium gaditjirri</name>
    <dbReference type="NCBI Taxonomy" id="282569"/>
    <lineage>
        <taxon>Eukaryota</taxon>
        <taxon>Fungi</taxon>
        <taxon>Dikarya</taxon>
        <taxon>Ascomycota</taxon>
        <taxon>Pezizomycotina</taxon>
        <taxon>Sordariomycetes</taxon>
        <taxon>Hypocreomycetidae</taxon>
        <taxon>Hypocreales</taxon>
        <taxon>Nectriaceae</taxon>
        <taxon>Fusarium</taxon>
        <taxon>Fusarium nisikadoi species complex</taxon>
    </lineage>
</organism>
<evidence type="ECO:0000313" key="2">
    <source>
        <dbReference type="Proteomes" id="UP000604273"/>
    </source>
</evidence>
<dbReference type="AlphaFoldDB" id="A0A8H4X3C8"/>
<sequence length="370" mass="42387">MVLPVYSPALQITAKSYLLSSCNLHGVYHSLASETSVHDVELDRILREKGLLGFGRLSTALAEDLKGLPPGKRHSRSIYLEITNPEDAFIFWDLGFSDVDDLWEDWALTTETGPGFGRSFRKLLTKVTPAYAMWLYEHCPNLWSLVCEHRKPESPIFVLAEVILSHYRDHNIAHDEMAQYLVNSPVAIEDTDDCVCQCSPEGCTPFAHGIKFLNNTYRWGSSSLRSFVSDYGRVLSLSQHIAVLRQANFQELHMEHTCVDKPGHLEDGSSESDFDPSPKDLETETFLDELIMEYQAFLLRGADDSSYQSAERCDDHIFKMSTRRYTRSMLFWDFIWPSRVQDIEKRLASLWVPNREAFNDLGVSLWTQDE</sequence>
<reference evidence="1" key="2">
    <citation type="submission" date="2020-05" db="EMBL/GenBank/DDBJ databases">
        <authorList>
            <person name="Kim H.-S."/>
            <person name="Proctor R.H."/>
            <person name="Brown D.W."/>
        </authorList>
    </citation>
    <scope>NUCLEOTIDE SEQUENCE</scope>
    <source>
        <strain evidence="1">NRRL 45417</strain>
    </source>
</reference>
<dbReference type="OrthoDB" id="1577640at2759"/>
<dbReference type="EMBL" id="JABFAI010000032">
    <property type="protein sequence ID" value="KAF4959569.1"/>
    <property type="molecule type" value="Genomic_DNA"/>
</dbReference>
<reference evidence="1" key="1">
    <citation type="journal article" date="2020" name="BMC Genomics">
        <title>Correction to: Identification and distribution of gene clusters required for synthesis of sphingolipid metabolism inhibitors in diverse species of the filamentous fungus Fusarium.</title>
        <authorList>
            <person name="Kim H.S."/>
            <person name="Lohmar J.M."/>
            <person name="Busman M."/>
            <person name="Brown D.W."/>
            <person name="Naumann T.A."/>
            <person name="Divon H.H."/>
            <person name="Lysoe E."/>
            <person name="Uhlig S."/>
            <person name="Proctor R.H."/>
        </authorList>
    </citation>
    <scope>NUCLEOTIDE SEQUENCE</scope>
    <source>
        <strain evidence="1">NRRL 45417</strain>
    </source>
</reference>
<dbReference type="Proteomes" id="UP000604273">
    <property type="component" value="Unassembled WGS sequence"/>
</dbReference>
<protein>
    <submittedName>
        <fullName evidence="1">Uncharacterized protein</fullName>
    </submittedName>
</protein>
<gene>
    <name evidence="1" type="ORF">FGADI_1636</name>
</gene>
<evidence type="ECO:0000313" key="1">
    <source>
        <dbReference type="EMBL" id="KAF4959569.1"/>
    </source>
</evidence>
<keyword evidence="2" id="KW-1185">Reference proteome</keyword>
<proteinExistence type="predicted"/>
<comment type="caution">
    <text evidence="1">The sequence shown here is derived from an EMBL/GenBank/DDBJ whole genome shotgun (WGS) entry which is preliminary data.</text>
</comment>